<comment type="caution">
    <text evidence="2">The sequence shown here is derived from an EMBL/GenBank/DDBJ whole genome shotgun (WGS) entry which is preliminary data.</text>
</comment>
<protein>
    <submittedName>
        <fullName evidence="2">Uncharacterized protein</fullName>
    </submittedName>
</protein>
<dbReference type="InterPro" id="IPR008507">
    <property type="entry name" value="DUF789"/>
</dbReference>
<accession>A0AAX6IJA5</accession>
<dbReference type="EMBL" id="JANAVB010000999">
    <property type="protein sequence ID" value="KAJ6853158.1"/>
    <property type="molecule type" value="Genomic_DNA"/>
</dbReference>
<sequence length="326" mass="36848">MGYESWMRKKSNLECFLEKTTPYVPSHSLPKTSIREGCLWQPIGKDAVDCFSLGDLWDQYYEWSAYGLGVPVHLATGKTVVQYYVPYLSAIQIYTNKSNVAFRIAGEDSESDSWSDDSESEKHSKSWDATSEESSSELPVGSWPAKDRLGNLYFAYIEYCPPYGRVPLMEKVTEIARTYPGITSFKSVDLSPASWMSIFWYPIYHIPFRRNMKDLSACFLTYHTISSSFQVASYADTITGGDSEEGASRTVGGKNGKRVMEANNCVPLAPFGAATYKAQGNIWIDPKSKDHERLSTLYSAADSWLKQLSVHHHDFSFFSSRSTMWI</sequence>
<feature type="compositionally biased region" description="Acidic residues" evidence="1">
    <location>
        <begin position="109"/>
        <end position="119"/>
    </location>
</feature>
<name>A0AAX6IJA5_IRIPA</name>
<dbReference type="Pfam" id="PF05623">
    <property type="entry name" value="DUF789"/>
    <property type="match status" value="1"/>
</dbReference>
<dbReference type="AlphaFoldDB" id="A0AAX6IJA5"/>
<evidence type="ECO:0000313" key="2">
    <source>
        <dbReference type="EMBL" id="KAJ6853158.1"/>
    </source>
</evidence>
<dbReference type="PANTHER" id="PTHR31343">
    <property type="entry name" value="T15D22.8"/>
    <property type="match status" value="1"/>
</dbReference>
<evidence type="ECO:0000313" key="3">
    <source>
        <dbReference type="Proteomes" id="UP001140949"/>
    </source>
</evidence>
<feature type="region of interest" description="Disordered" evidence="1">
    <location>
        <begin position="109"/>
        <end position="141"/>
    </location>
</feature>
<reference evidence="2" key="2">
    <citation type="submission" date="2023-04" db="EMBL/GenBank/DDBJ databases">
        <authorList>
            <person name="Bruccoleri R.E."/>
            <person name="Oakeley E.J."/>
            <person name="Faust A.-M."/>
            <person name="Dessus-Babus S."/>
            <person name="Altorfer M."/>
            <person name="Burckhardt D."/>
            <person name="Oertli M."/>
            <person name="Naumann U."/>
            <person name="Petersen F."/>
            <person name="Wong J."/>
        </authorList>
    </citation>
    <scope>NUCLEOTIDE SEQUENCE</scope>
    <source>
        <strain evidence="2">GSM-AAB239-AS_SAM_17_03QT</strain>
        <tissue evidence="2">Leaf</tissue>
    </source>
</reference>
<organism evidence="2 3">
    <name type="scientific">Iris pallida</name>
    <name type="common">Sweet iris</name>
    <dbReference type="NCBI Taxonomy" id="29817"/>
    <lineage>
        <taxon>Eukaryota</taxon>
        <taxon>Viridiplantae</taxon>
        <taxon>Streptophyta</taxon>
        <taxon>Embryophyta</taxon>
        <taxon>Tracheophyta</taxon>
        <taxon>Spermatophyta</taxon>
        <taxon>Magnoliopsida</taxon>
        <taxon>Liliopsida</taxon>
        <taxon>Asparagales</taxon>
        <taxon>Iridaceae</taxon>
        <taxon>Iridoideae</taxon>
        <taxon>Irideae</taxon>
        <taxon>Iris</taxon>
    </lineage>
</organism>
<dbReference type="Proteomes" id="UP001140949">
    <property type="component" value="Unassembled WGS sequence"/>
</dbReference>
<reference evidence="2" key="1">
    <citation type="journal article" date="2023" name="GigaByte">
        <title>Genome assembly of the bearded iris, Iris pallida Lam.</title>
        <authorList>
            <person name="Bruccoleri R.E."/>
            <person name="Oakeley E.J."/>
            <person name="Faust A.M.E."/>
            <person name="Altorfer M."/>
            <person name="Dessus-Babus S."/>
            <person name="Burckhardt D."/>
            <person name="Oertli M."/>
            <person name="Naumann U."/>
            <person name="Petersen F."/>
            <person name="Wong J."/>
        </authorList>
    </citation>
    <scope>NUCLEOTIDE SEQUENCE</scope>
    <source>
        <strain evidence="2">GSM-AAB239-AS_SAM_17_03QT</strain>
    </source>
</reference>
<gene>
    <name evidence="2" type="ORF">M6B38_251455</name>
</gene>
<evidence type="ECO:0000256" key="1">
    <source>
        <dbReference type="SAM" id="MobiDB-lite"/>
    </source>
</evidence>
<proteinExistence type="predicted"/>
<dbReference type="PANTHER" id="PTHR31343:SF29">
    <property type="entry name" value="DUF789 DOMAIN-CONTAINING PROTEIN"/>
    <property type="match status" value="1"/>
</dbReference>
<keyword evidence="3" id="KW-1185">Reference proteome</keyword>